<dbReference type="NCBIfam" id="NF009557">
    <property type="entry name" value="PRK13009.1"/>
    <property type="match status" value="1"/>
</dbReference>
<feature type="domain" description="Peptidase M20 dimerisation" evidence="17">
    <location>
        <begin position="176"/>
        <end position="283"/>
    </location>
</feature>
<dbReference type="EMBL" id="CP123498">
    <property type="protein sequence ID" value="WGL94374.1"/>
    <property type="molecule type" value="Genomic_DNA"/>
</dbReference>
<dbReference type="FunFam" id="3.30.70.360:FF:000011">
    <property type="entry name" value="Succinyl-diaminopimelate desuccinylase"/>
    <property type="match status" value="1"/>
</dbReference>
<dbReference type="PANTHER" id="PTHR43808">
    <property type="entry name" value="ACETYLORNITHINE DEACETYLASE"/>
    <property type="match status" value="1"/>
</dbReference>
<feature type="binding site" evidence="16">
    <location>
        <position position="135"/>
    </location>
    <ligand>
        <name>Zn(2+)</name>
        <dbReference type="ChEBI" id="CHEBI:29105"/>
        <label>2</label>
    </ligand>
</feature>
<evidence type="ECO:0000256" key="14">
    <source>
        <dbReference type="ARBA" id="ARBA00031891"/>
    </source>
</evidence>
<comment type="catalytic activity">
    <reaction evidence="15 16">
        <text>N-succinyl-(2S,6S)-2,6-diaminopimelate + H2O = (2S,6S)-2,6-diaminopimelate + succinate</text>
        <dbReference type="Rhea" id="RHEA:22608"/>
        <dbReference type="ChEBI" id="CHEBI:15377"/>
        <dbReference type="ChEBI" id="CHEBI:30031"/>
        <dbReference type="ChEBI" id="CHEBI:57609"/>
        <dbReference type="ChEBI" id="CHEBI:58087"/>
        <dbReference type="EC" id="3.5.1.18"/>
    </reaction>
</comment>
<dbReference type="GO" id="GO:0019877">
    <property type="term" value="P:diaminopimelate biosynthetic process"/>
    <property type="evidence" value="ECO:0007669"/>
    <property type="project" value="UniProtKB-UniRule"/>
</dbReference>
<feature type="binding site" evidence="16">
    <location>
        <position position="100"/>
    </location>
    <ligand>
        <name>Zn(2+)</name>
        <dbReference type="ChEBI" id="CHEBI:29105"/>
        <label>2</label>
    </ligand>
</feature>
<dbReference type="Gene3D" id="3.40.630.10">
    <property type="entry name" value="Zn peptidases"/>
    <property type="match status" value="2"/>
</dbReference>
<keyword evidence="7 16" id="KW-0028">Amino-acid biosynthesis</keyword>
<keyword evidence="11 16" id="KW-0220">Diaminopimelate biosynthesis</keyword>
<evidence type="ECO:0000256" key="5">
    <source>
        <dbReference type="ARBA" id="ARBA00011921"/>
    </source>
</evidence>
<evidence type="ECO:0000256" key="11">
    <source>
        <dbReference type="ARBA" id="ARBA00022915"/>
    </source>
</evidence>
<reference evidence="18" key="1">
    <citation type="submission" date="2023-04" db="EMBL/GenBank/DDBJ databases">
        <title>Genome dynamics across the evolutionary transition to endosymbiosis.</title>
        <authorList>
            <person name="Siozios S."/>
            <person name="Nadal-Jimenez P."/>
            <person name="Azagi T."/>
            <person name="Sprong H."/>
            <person name="Frost C.L."/>
            <person name="Parratt S.R."/>
            <person name="Taylor G."/>
            <person name="Brettell L."/>
            <person name="Lew K.C."/>
            <person name="Croft L."/>
            <person name="King K.C."/>
            <person name="Brockhurst M.A."/>
            <person name="Hypsa V."/>
            <person name="Novakova E."/>
            <person name="Darby A.C."/>
            <person name="Hurst G.D.D."/>
        </authorList>
    </citation>
    <scope>NUCLEOTIDE SEQUENCE</scope>
    <source>
        <strain evidence="18">AIh</strain>
    </source>
</reference>
<feature type="binding site" evidence="16">
    <location>
        <position position="163"/>
    </location>
    <ligand>
        <name>Zn(2+)</name>
        <dbReference type="ChEBI" id="CHEBI:29105"/>
        <label>1</label>
    </ligand>
</feature>
<gene>
    <name evidence="16 18" type="primary">dapE</name>
    <name evidence="18" type="ORF">QE207_11615</name>
</gene>
<dbReference type="RefSeq" id="WP_280628686.1">
    <property type="nucleotide sequence ID" value="NZ_CP123498.1"/>
</dbReference>
<evidence type="ECO:0000256" key="13">
    <source>
        <dbReference type="ARBA" id="ARBA00023285"/>
    </source>
</evidence>
<dbReference type="InterPro" id="IPR036264">
    <property type="entry name" value="Bact_exopeptidase_dim_dom"/>
</dbReference>
<dbReference type="Pfam" id="PF01546">
    <property type="entry name" value="Peptidase_M20"/>
    <property type="match status" value="1"/>
</dbReference>
<evidence type="ECO:0000313" key="19">
    <source>
        <dbReference type="Proteomes" id="UP001177597"/>
    </source>
</evidence>
<accession>A0AA95GCD3</accession>
<dbReference type="GO" id="GO:0008270">
    <property type="term" value="F:zinc ion binding"/>
    <property type="evidence" value="ECO:0007669"/>
    <property type="project" value="UniProtKB-UniRule"/>
</dbReference>
<evidence type="ECO:0000313" key="18">
    <source>
        <dbReference type="EMBL" id="WGL94374.1"/>
    </source>
</evidence>
<comment type="cofactor">
    <cofactor evidence="1">
        <name>Co(2+)</name>
        <dbReference type="ChEBI" id="CHEBI:48828"/>
    </cofactor>
</comment>
<feature type="active site" description="Proton acceptor" evidence="16">
    <location>
        <position position="134"/>
    </location>
</feature>
<keyword evidence="8 16" id="KW-0479">Metal-binding</keyword>
<dbReference type="NCBIfam" id="TIGR01246">
    <property type="entry name" value="dapE_proteo"/>
    <property type="match status" value="1"/>
</dbReference>
<sequence>MICPVLKLAQQLIQQPSVSPNDHGCQTILINRLKKLGFSIEVMPFDDTANLWAYHGEQGETLVFAGHTDVVPAGATQNWRYPPFTPTLNNGLLYGRGAADMKGSLAAMIVAAERFIIDFPNHAGRLAFLITSDEEAKATNGTVKVVDKLMMRNEQIHYCIVGEPTSQVKLGDIIKNGRRGSLTAKLTVQGIQGHIAYPHLANNAIHSSLPFLNELVNKKWDDGNAFFPPTSMQISNIHAGTGSNNIIPGELVIQFNFRFSTELTEQQIRQQVETILKKYQLNYKIEWSLSGHPFLTEKGKLINIVSQVIAQYCGYQPQLSTDGGTSDGRFIAKMGAQIVELGPINETIHKVDECVSVVDLQQLSLIYQQIMQKILLPA</sequence>
<evidence type="ECO:0000256" key="1">
    <source>
        <dbReference type="ARBA" id="ARBA00001941"/>
    </source>
</evidence>
<evidence type="ECO:0000256" key="4">
    <source>
        <dbReference type="ARBA" id="ARBA00011738"/>
    </source>
</evidence>
<keyword evidence="13 16" id="KW-0170">Cobalt</keyword>
<keyword evidence="9 16" id="KW-0378">Hydrolase</keyword>
<dbReference type="EC" id="3.5.1.18" evidence="5 16"/>
<evidence type="ECO:0000256" key="3">
    <source>
        <dbReference type="ARBA" id="ARBA00006746"/>
    </source>
</evidence>
<dbReference type="SUPFAM" id="SSF53187">
    <property type="entry name" value="Zn-dependent exopeptidases"/>
    <property type="match status" value="1"/>
</dbReference>
<evidence type="ECO:0000256" key="10">
    <source>
        <dbReference type="ARBA" id="ARBA00022833"/>
    </source>
</evidence>
<protein>
    <recommendedName>
        <fullName evidence="6 16">Succinyl-diaminopimelate desuccinylase</fullName>
        <shortName evidence="16">SDAP desuccinylase</shortName>
        <ecNumber evidence="5 16">3.5.1.18</ecNumber>
    </recommendedName>
    <alternativeName>
        <fullName evidence="14 16">N-succinyl-LL-2,6-diaminoheptanedioate amidohydrolase</fullName>
    </alternativeName>
</protein>
<comment type="function">
    <text evidence="16">Catalyzes the hydrolysis of N-succinyl-L,L-diaminopimelic acid (SDAP), forming succinate and LL-2,6-diaminopimelate (DAP), an intermediate involved in the bacterial biosynthesis of lysine and meso-diaminopimelic acid, an essential component of bacterial cell walls.</text>
</comment>
<evidence type="ECO:0000256" key="2">
    <source>
        <dbReference type="ARBA" id="ARBA00005130"/>
    </source>
</evidence>
<evidence type="ECO:0000256" key="15">
    <source>
        <dbReference type="ARBA" id="ARBA00051301"/>
    </source>
</evidence>
<comment type="cofactor">
    <cofactor evidence="16">
        <name>Zn(2+)</name>
        <dbReference type="ChEBI" id="CHEBI:29105"/>
    </cofactor>
    <cofactor evidence="16">
        <name>Co(2+)</name>
        <dbReference type="ChEBI" id="CHEBI:48828"/>
    </cofactor>
    <text evidence="16">Binds 2 Zn(2+) or Co(2+) ions per subunit.</text>
</comment>
<dbReference type="AlphaFoldDB" id="A0AA95GCD3"/>
<proteinExistence type="inferred from homology"/>
<evidence type="ECO:0000256" key="12">
    <source>
        <dbReference type="ARBA" id="ARBA00023154"/>
    </source>
</evidence>
<dbReference type="PANTHER" id="PTHR43808:SF31">
    <property type="entry name" value="N-ACETYL-L-CITRULLINE DEACETYLASE"/>
    <property type="match status" value="1"/>
</dbReference>
<evidence type="ECO:0000256" key="7">
    <source>
        <dbReference type="ARBA" id="ARBA00022605"/>
    </source>
</evidence>
<dbReference type="HAMAP" id="MF_01690">
    <property type="entry name" value="DapE"/>
    <property type="match status" value="1"/>
</dbReference>
<comment type="pathway">
    <text evidence="2 16">Amino-acid biosynthesis; L-lysine biosynthesis via DAP pathway; LL-2,6-diaminopimelate from (S)-tetrahydrodipicolinate (succinylase route): step 3/3.</text>
</comment>
<dbReference type="InterPro" id="IPR005941">
    <property type="entry name" value="DapE_proteobac"/>
</dbReference>
<dbReference type="Proteomes" id="UP001177597">
    <property type="component" value="Chromosome"/>
</dbReference>
<evidence type="ECO:0000259" key="17">
    <source>
        <dbReference type="Pfam" id="PF07687"/>
    </source>
</evidence>
<feature type="binding site" evidence="16">
    <location>
        <position position="349"/>
    </location>
    <ligand>
        <name>Zn(2+)</name>
        <dbReference type="ChEBI" id="CHEBI:29105"/>
        <label>2</label>
    </ligand>
</feature>
<dbReference type="SUPFAM" id="SSF55031">
    <property type="entry name" value="Bacterial exopeptidase dimerisation domain"/>
    <property type="match status" value="1"/>
</dbReference>
<comment type="similarity">
    <text evidence="3 16">Belongs to the peptidase M20A family. DapE subfamily.</text>
</comment>
<dbReference type="GO" id="GO:0009089">
    <property type="term" value="P:lysine biosynthetic process via diaminopimelate"/>
    <property type="evidence" value="ECO:0007669"/>
    <property type="project" value="UniProtKB-UniRule"/>
</dbReference>
<dbReference type="Pfam" id="PF07687">
    <property type="entry name" value="M20_dimer"/>
    <property type="match status" value="1"/>
</dbReference>
<feature type="binding site" evidence="16">
    <location>
        <position position="100"/>
    </location>
    <ligand>
        <name>Zn(2+)</name>
        <dbReference type="ChEBI" id="CHEBI:29105"/>
        <label>1</label>
    </ligand>
</feature>
<dbReference type="GO" id="GO:0009014">
    <property type="term" value="F:succinyl-diaminopimelate desuccinylase activity"/>
    <property type="evidence" value="ECO:0007669"/>
    <property type="project" value="UniProtKB-UniRule"/>
</dbReference>
<feature type="binding site" evidence="16">
    <location>
        <position position="67"/>
    </location>
    <ligand>
        <name>Zn(2+)</name>
        <dbReference type="ChEBI" id="CHEBI:29105"/>
        <label>1</label>
    </ligand>
</feature>
<dbReference type="InterPro" id="IPR002933">
    <property type="entry name" value="Peptidase_M20"/>
</dbReference>
<evidence type="ECO:0000256" key="9">
    <source>
        <dbReference type="ARBA" id="ARBA00022801"/>
    </source>
</evidence>
<evidence type="ECO:0000256" key="16">
    <source>
        <dbReference type="HAMAP-Rule" id="MF_01690"/>
    </source>
</evidence>
<name>A0AA95GCD3_9GAMM</name>
<dbReference type="FunFam" id="3.40.630.10:FF:000005">
    <property type="entry name" value="Succinyl-diaminopimelate desuccinylase"/>
    <property type="match status" value="1"/>
</dbReference>
<organism evidence="18 19">
    <name type="scientific">Arsenophonus nasoniae</name>
    <name type="common">son-killer infecting Nasonia vitripennis</name>
    <dbReference type="NCBI Taxonomy" id="638"/>
    <lineage>
        <taxon>Bacteria</taxon>
        <taxon>Pseudomonadati</taxon>
        <taxon>Pseudomonadota</taxon>
        <taxon>Gammaproteobacteria</taxon>
        <taxon>Enterobacterales</taxon>
        <taxon>Morganellaceae</taxon>
        <taxon>Arsenophonus</taxon>
    </lineage>
</organism>
<dbReference type="InterPro" id="IPR050072">
    <property type="entry name" value="Peptidase_M20A"/>
</dbReference>
<keyword evidence="12 16" id="KW-0457">Lysine biosynthesis</keyword>
<dbReference type="GO" id="GO:0050897">
    <property type="term" value="F:cobalt ion binding"/>
    <property type="evidence" value="ECO:0007669"/>
    <property type="project" value="UniProtKB-UniRule"/>
</dbReference>
<evidence type="ECO:0000256" key="8">
    <source>
        <dbReference type="ARBA" id="ARBA00022723"/>
    </source>
</evidence>
<dbReference type="GO" id="GO:0008777">
    <property type="term" value="F:acetylornithine deacetylase activity"/>
    <property type="evidence" value="ECO:0007669"/>
    <property type="project" value="TreeGrafter"/>
</dbReference>
<dbReference type="GO" id="GO:0006526">
    <property type="term" value="P:L-arginine biosynthetic process"/>
    <property type="evidence" value="ECO:0007669"/>
    <property type="project" value="TreeGrafter"/>
</dbReference>
<comment type="subunit">
    <text evidence="4 16">Homodimer.</text>
</comment>
<dbReference type="CDD" id="cd03891">
    <property type="entry name" value="M20_DapE_proteobac"/>
    <property type="match status" value="1"/>
</dbReference>
<dbReference type="InterPro" id="IPR011650">
    <property type="entry name" value="Peptidase_M20_dimer"/>
</dbReference>
<keyword evidence="10 16" id="KW-0862">Zinc</keyword>
<evidence type="ECO:0000256" key="6">
    <source>
        <dbReference type="ARBA" id="ARBA00022391"/>
    </source>
</evidence>
<feature type="active site" evidence="16">
    <location>
        <position position="69"/>
    </location>
</feature>